<proteinExistence type="predicted"/>
<organism evidence="1">
    <name type="scientific">Anguilla anguilla</name>
    <name type="common">European freshwater eel</name>
    <name type="synonym">Muraena anguilla</name>
    <dbReference type="NCBI Taxonomy" id="7936"/>
    <lineage>
        <taxon>Eukaryota</taxon>
        <taxon>Metazoa</taxon>
        <taxon>Chordata</taxon>
        <taxon>Craniata</taxon>
        <taxon>Vertebrata</taxon>
        <taxon>Euteleostomi</taxon>
        <taxon>Actinopterygii</taxon>
        <taxon>Neopterygii</taxon>
        <taxon>Teleostei</taxon>
        <taxon>Anguilliformes</taxon>
        <taxon>Anguillidae</taxon>
        <taxon>Anguilla</taxon>
    </lineage>
</organism>
<name>A0A0E9WGZ2_ANGAN</name>
<reference evidence="1" key="2">
    <citation type="journal article" date="2015" name="Fish Shellfish Immunol.">
        <title>Early steps in the European eel (Anguilla anguilla)-Vibrio vulnificus interaction in the gills: Role of the RtxA13 toxin.</title>
        <authorList>
            <person name="Callol A."/>
            <person name="Pajuelo D."/>
            <person name="Ebbesson L."/>
            <person name="Teles M."/>
            <person name="MacKenzie S."/>
            <person name="Amaro C."/>
        </authorList>
    </citation>
    <scope>NUCLEOTIDE SEQUENCE</scope>
</reference>
<accession>A0A0E9WGZ2</accession>
<protein>
    <submittedName>
        <fullName evidence="1">Uncharacterized protein</fullName>
    </submittedName>
</protein>
<reference evidence="1" key="1">
    <citation type="submission" date="2014-11" db="EMBL/GenBank/DDBJ databases">
        <authorList>
            <person name="Amaro Gonzalez C."/>
        </authorList>
    </citation>
    <scope>NUCLEOTIDE SEQUENCE</scope>
</reference>
<dbReference type="EMBL" id="GBXM01018935">
    <property type="protein sequence ID" value="JAH89642.1"/>
    <property type="molecule type" value="Transcribed_RNA"/>
</dbReference>
<evidence type="ECO:0000313" key="1">
    <source>
        <dbReference type="EMBL" id="JAH89642.1"/>
    </source>
</evidence>
<dbReference type="AlphaFoldDB" id="A0A0E9WGZ2"/>
<sequence length="60" mass="6918">MHYIFTVSFQIQCDGVQSQDYKNCPHCKSQQCLTAAKSQYCSSDKKENKILINFNKPTLL</sequence>